<dbReference type="OrthoDB" id="9765330at2"/>
<name>D7CLE9_SYNLT</name>
<dbReference type="SUPFAM" id="SSF53756">
    <property type="entry name" value="UDP-Glycosyltransferase/glycogen phosphorylase"/>
    <property type="match status" value="1"/>
</dbReference>
<dbReference type="EMBL" id="CP002048">
    <property type="protein sequence ID" value="ADI01534.1"/>
    <property type="molecule type" value="Genomic_DNA"/>
</dbReference>
<dbReference type="HOGENOM" id="CLU_009583_14_4_9"/>
<dbReference type="eggNOG" id="COG0438">
    <property type="taxonomic scope" value="Bacteria"/>
</dbReference>
<dbReference type="GO" id="GO:0016757">
    <property type="term" value="F:glycosyltransferase activity"/>
    <property type="evidence" value="ECO:0007669"/>
    <property type="project" value="InterPro"/>
</dbReference>
<reference evidence="3 4" key="2">
    <citation type="journal article" date="2010" name="Stand. Genomic Sci.">
        <title>Complete genome sequence of Syntrophothermus lipocalidus type strain (TGB-C1).</title>
        <authorList>
            <person name="Djao O.D."/>
            <person name="Zhang X."/>
            <person name="Lucas S."/>
            <person name="Lapidus A."/>
            <person name="Del Rio T.G."/>
            <person name="Nolan M."/>
            <person name="Tice H."/>
            <person name="Cheng J.F."/>
            <person name="Han C."/>
            <person name="Tapia R."/>
            <person name="Goodwin L."/>
            <person name="Pitluck S."/>
            <person name="Liolios K."/>
            <person name="Ivanova N."/>
            <person name="Mavromatis K."/>
            <person name="Mikhailova N."/>
            <person name="Ovchinnikova G."/>
            <person name="Pati A."/>
            <person name="Brambilla E."/>
            <person name="Chen A."/>
            <person name="Palaniappan K."/>
            <person name="Land M."/>
            <person name="Hauser L."/>
            <person name="Chang Y.J."/>
            <person name="Jeffries C.D."/>
            <person name="Rohde M."/>
            <person name="Sikorski J."/>
            <person name="Spring S."/>
            <person name="Goker M."/>
            <person name="Detter J.C."/>
            <person name="Woyke T."/>
            <person name="Bristow J."/>
            <person name="Eisen J.A."/>
            <person name="Markowitz V."/>
            <person name="Hugenholtz P."/>
            <person name="Kyrpides N.C."/>
            <person name="Klenk H.P."/>
        </authorList>
    </citation>
    <scope>NUCLEOTIDE SEQUENCE [LARGE SCALE GENOMIC DNA]</scope>
    <source>
        <strain evidence="4">DSM 12680 / TGB-C1</strain>
    </source>
</reference>
<dbReference type="RefSeq" id="WP_013174936.1">
    <property type="nucleotide sequence ID" value="NC_014220.1"/>
</dbReference>
<dbReference type="Pfam" id="PF13439">
    <property type="entry name" value="Glyco_transf_4"/>
    <property type="match status" value="1"/>
</dbReference>
<dbReference type="Gene3D" id="3.40.50.2000">
    <property type="entry name" value="Glycogen Phosphorylase B"/>
    <property type="match status" value="2"/>
</dbReference>
<accession>D7CLE9</accession>
<dbReference type="PANTHER" id="PTHR12526">
    <property type="entry name" value="GLYCOSYLTRANSFERASE"/>
    <property type="match status" value="1"/>
</dbReference>
<evidence type="ECO:0000259" key="2">
    <source>
        <dbReference type="Pfam" id="PF13439"/>
    </source>
</evidence>
<dbReference type="STRING" id="643648.Slip_0754"/>
<evidence type="ECO:0000313" key="4">
    <source>
        <dbReference type="Proteomes" id="UP000000378"/>
    </source>
</evidence>
<keyword evidence="3" id="KW-0808">Transferase</keyword>
<dbReference type="CAZy" id="GT4">
    <property type="family name" value="Glycosyltransferase Family 4"/>
</dbReference>
<dbReference type="Proteomes" id="UP000000378">
    <property type="component" value="Chromosome"/>
</dbReference>
<dbReference type="InterPro" id="IPR028098">
    <property type="entry name" value="Glyco_trans_4-like_N"/>
</dbReference>
<dbReference type="CDD" id="cd03822">
    <property type="entry name" value="GT4_mannosyltransferase-like"/>
    <property type="match status" value="1"/>
</dbReference>
<reference evidence="4" key="1">
    <citation type="journal article" date="2010" name="Stand. Genomic Sci.">
        <title>Complete genome sequence of Syntrophothermus lipocalidus type strain (TGB-C1T).</title>
        <authorList>
            <consortium name="US DOE Joint Genome Institute (JGI-PGF)"/>
            <person name="Djao O."/>
            <person name="Zhang X."/>
            <person name="Lucas S."/>
            <person name="Lapidus A."/>
            <person name="Glavina Del Rio T."/>
            <person name="Nolan M."/>
            <person name="Tice H."/>
            <person name="Cheng J."/>
            <person name="Han C."/>
            <person name="Tapia R."/>
            <person name="Goodwin L."/>
            <person name="Pitluck S."/>
            <person name="Liolios K."/>
            <person name="Ivanova N."/>
            <person name="Mavromatis K."/>
            <person name="Mikhailova N."/>
            <person name="Ovchinnikova G."/>
            <person name="Pati A."/>
            <person name="Brambilla E."/>
            <person name="Chen A."/>
            <person name="Palaniappan K."/>
            <person name="Land M."/>
            <person name="Hauser L."/>
            <person name="Chang Y."/>
            <person name="Jeffries C."/>
            <person name="Rohde M."/>
            <person name="Sikorski J."/>
            <person name="Spring S."/>
            <person name="Goker M."/>
            <person name="Detter J."/>
            <person name="Woyke T."/>
            <person name="Bristow J."/>
            <person name="Eisen J."/>
            <person name="Markowitz V."/>
            <person name="Hugenholtz P."/>
            <person name="Kyrpides N."/>
            <person name="Klenk H."/>
        </authorList>
    </citation>
    <scope>NUCLEOTIDE SEQUENCE [LARGE SCALE GENOMIC DNA]</scope>
    <source>
        <strain evidence="4">DSM 12680 / TGB-C1</strain>
    </source>
</reference>
<feature type="domain" description="Glycosyltransferase subfamily 4-like N-terminal" evidence="2">
    <location>
        <begin position="15"/>
        <end position="167"/>
    </location>
</feature>
<dbReference type="KEGG" id="slp:Slip_0754"/>
<feature type="domain" description="Glycosyl transferase family 1" evidence="1">
    <location>
        <begin position="174"/>
        <end position="353"/>
    </location>
</feature>
<gene>
    <name evidence="3" type="ordered locus">Slip_0754</name>
</gene>
<evidence type="ECO:0000313" key="3">
    <source>
        <dbReference type="EMBL" id="ADI01534.1"/>
    </source>
</evidence>
<dbReference type="AlphaFoldDB" id="D7CLE9"/>
<proteinExistence type="predicted"/>
<dbReference type="PANTHER" id="PTHR12526:SF572">
    <property type="entry name" value="BLL5144 PROTEIN"/>
    <property type="match status" value="1"/>
</dbReference>
<dbReference type="InterPro" id="IPR001296">
    <property type="entry name" value="Glyco_trans_1"/>
</dbReference>
<sequence length="391" mass="43716">MSLINLGTYPPKQCGIASFSNDLRDNLIAAGEEVKVIAVSDSAYSYVYPPEVVYKIRQERKLDYIDAAKLVNYNPEIKAVLIQHEYGIFGGSDGEYVLKFTFHLRKPYILVTHTVLPRPSATQRSILSRLGQKAAAVVCMTRRSANWLTRVYGIAPEKIAVIHHGVPVFEEKDRGELKKKYGLEGRRVITTFGLIGPGKGLENGLLALARVINRYPDVLYLIAGGTHPMLLKREGDRYRQMLVRMVADLGLENHVKFVNRFLELDELGDYLYMTDLYLSPYPNRDQAVSGTLSYAVGCGRAVVATPYEHALEMLSDGKGLVCKEINPEEIADLVDRVLSDEELRRDMEAKTREFGKTIEWPRIGEQYVRLANQIAGAGQGVADGERVGHGL</sequence>
<protein>
    <submittedName>
        <fullName evidence="3">Glycosyl transferase group 1</fullName>
    </submittedName>
</protein>
<dbReference type="Pfam" id="PF00534">
    <property type="entry name" value="Glycos_transf_1"/>
    <property type="match status" value="1"/>
</dbReference>
<organism evidence="3 4">
    <name type="scientific">Syntrophothermus lipocalidus (strain DSM 12680 / TGB-C1)</name>
    <dbReference type="NCBI Taxonomy" id="643648"/>
    <lineage>
        <taxon>Bacteria</taxon>
        <taxon>Bacillati</taxon>
        <taxon>Bacillota</taxon>
        <taxon>Clostridia</taxon>
        <taxon>Eubacteriales</taxon>
        <taxon>Syntrophomonadaceae</taxon>
        <taxon>Syntrophothermus</taxon>
    </lineage>
</organism>
<evidence type="ECO:0000259" key="1">
    <source>
        <dbReference type="Pfam" id="PF00534"/>
    </source>
</evidence>
<keyword evidence="4" id="KW-1185">Reference proteome</keyword>